<organism evidence="1 2">
    <name type="scientific">Trichinella britovi</name>
    <name type="common">Parasitic roundworm</name>
    <dbReference type="NCBI Taxonomy" id="45882"/>
    <lineage>
        <taxon>Eukaryota</taxon>
        <taxon>Metazoa</taxon>
        <taxon>Ecdysozoa</taxon>
        <taxon>Nematoda</taxon>
        <taxon>Enoplea</taxon>
        <taxon>Dorylaimia</taxon>
        <taxon>Trichinellida</taxon>
        <taxon>Trichinellidae</taxon>
        <taxon>Trichinella</taxon>
    </lineage>
</organism>
<evidence type="ECO:0000313" key="2">
    <source>
        <dbReference type="Proteomes" id="UP000054653"/>
    </source>
</evidence>
<accession>A0A0V1CDI7</accession>
<reference evidence="1 2" key="1">
    <citation type="submission" date="2015-01" db="EMBL/GenBank/DDBJ databases">
        <title>Evolution of Trichinella species and genotypes.</title>
        <authorList>
            <person name="Korhonen P.K."/>
            <person name="Edoardo P."/>
            <person name="Giuseppe L.R."/>
            <person name="Gasser R.B."/>
        </authorList>
    </citation>
    <scope>NUCLEOTIDE SEQUENCE [LARGE SCALE GENOMIC DNA]</scope>
    <source>
        <strain evidence="1">ISS120</strain>
    </source>
</reference>
<gene>
    <name evidence="1" type="ORF">T03_11942</name>
</gene>
<dbReference type="Proteomes" id="UP000054653">
    <property type="component" value="Unassembled WGS sequence"/>
</dbReference>
<proteinExistence type="predicted"/>
<name>A0A0V1CDI7_TRIBR</name>
<keyword evidence="2" id="KW-1185">Reference proteome</keyword>
<protein>
    <submittedName>
        <fullName evidence="1">Uncharacterized protein</fullName>
    </submittedName>
</protein>
<evidence type="ECO:0000313" key="1">
    <source>
        <dbReference type="EMBL" id="KRY47348.1"/>
    </source>
</evidence>
<dbReference type="EMBL" id="JYDI01000246">
    <property type="protein sequence ID" value="KRY47348.1"/>
    <property type="molecule type" value="Genomic_DNA"/>
</dbReference>
<comment type="caution">
    <text evidence="1">The sequence shown here is derived from an EMBL/GenBank/DDBJ whole genome shotgun (WGS) entry which is preliminary data.</text>
</comment>
<sequence length="62" mass="6899">MLSIVLCDGEASSAAFCHRSPGRALSSPQQGCCHRHHQMKTRRCRPAGSSLHLYHPSGYYRT</sequence>
<dbReference type="AlphaFoldDB" id="A0A0V1CDI7"/>